<evidence type="ECO:0000256" key="4">
    <source>
        <dbReference type="RuleBase" id="RU361180"/>
    </source>
</evidence>
<comment type="catalytic activity">
    <reaction evidence="4">
        <text>alpha,alpha-trehalose + H2O = alpha-D-glucose + beta-D-glucose</text>
        <dbReference type="Rhea" id="RHEA:32675"/>
        <dbReference type="ChEBI" id="CHEBI:15377"/>
        <dbReference type="ChEBI" id="CHEBI:15903"/>
        <dbReference type="ChEBI" id="CHEBI:16551"/>
        <dbReference type="ChEBI" id="CHEBI:17925"/>
        <dbReference type="EC" id="3.2.1.28"/>
    </reaction>
</comment>
<dbReference type="EC" id="3.2.1.28" evidence="4"/>
<dbReference type="PROSITE" id="PS00928">
    <property type="entry name" value="TREHALASE_2"/>
    <property type="match status" value="1"/>
</dbReference>
<dbReference type="AlphaFoldDB" id="A0A834GPY2"/>
<dbReference type="Pfam" id="PF01204">
    <property type="entry name" value="Trehalase"/>
    <property type="match status" value="2"/>
</dbReference>
<keyword evidence="2 4" id="KW-0378">Hydrolase</keyword>
<dbReference type="PRINTS" id="PR00744">
    <property type="entry name" value="GLHYDRLASE37"/>
</dbReference>
<protein>
    <recommendedName>
        <fullName evidence="4">Trehalase</fullName>
        <ecNumber evidence="4">3.2.1.28</ecNumber>
    </recommendedName>
    <alternativeName>
        <fullName evidence="4">Alpha-trehalose glucohydrolase</fullName>
    </alternativeName>
</protein>
<organism evidence="5 6">
    <name type="scientific">Rhododendron simsii</name>
    <name type="common">Sims's rhododendron</name>
    <dbReference type="NCBI Taxonomy" id="118357"/>
    <lineage>
        <taxon>Eukaryota</taxon>
        <taxon>Viridiplantae</taxon>
        <taxon>Streptophyta</taxon>
        <taxon>Embryophyta</taxon>
        <taxon>Tracheophyta</taxon>
        <taxon>Spermatophyta</taxon>
        <taxon>Magnoliopsida</taxon>
        <taxon>eudicotyledons</taxon>
        <taxon>Gunneridae</taxon>
        <taxon>Pentapetalae</taxon>
        <taxon>asterids</taxon>
        <taxon>Ericales</taxon>
        <taxon>Ericaceae</taxon>
        <taxon>Ericoideae</taxon>
        <taxon>Rhodoreae</taxon>
        <taxon>Rhododendron</taxon>
    </lineage>
</organism>
<proteinExistence type="inferred from homology"/>
<keyword evidence="3 4" id="KW-0326">Glycosidase</keyword>
<gene>
    <name evidence="5" type="ORF">RHSIM_Rhsim08G0020400</name>
</gene>
<dbReference type="EMBL" id="WJXA01000008">
    <property type="protein sequence ID" value="KAF7136126.1"/>
    <property type="molecule type" value="Genomic_DNA"/>
</dbReference>
<dbReference type="PANTHER" id="PTHR23403">
    <property type="entry name" value="TREHALASE"/>
    <property type="match status" value="1"/>
</dbReference>
<dbReference type="InterPro" id="IPR012341">
    <property type="entry name" value="6hp_glycosidase-like_sf"/>
</dbReference>
<dbReference type="PANTHER" id="PTHR23403:SF1">
    <property type="entry name" value="TREHALASE"/>
    <property type="match status" value="1"/>
</dbReference>
<comment type="caution">
    <text evidence="5">The sequence shown here is derived from an EMBL/GenBank/DDBJ whole genome shotgun (WGS) entry which is preliminary data.</text>
</comment>
<dbReference type="InterPro" id="IPR001661">
    <property type="entry name" value="Glyco_hydro_37"/>
</dbReference>
<dbReference type="GO" id="GO:0004555">
    <property type="term" value="F:alpha,alpha-trehalase activity"/>
    <property type="evidence" value="ECO:0007669"/>
    <property type="project" value="UniProtKB-EC"/>
</dbReference>
<evidence type="ECO:0000256" key="2">
    <source>
        <dbReference type="ARBA" id="ARBA00022801"/>
    </source>
</evidence>
<evidence type="ECO:0000313" key="5">
    <source>
        <dbReference type="EMBL" id="KAF7136126.1"/>
    </source>
</evidence>
<name>A0A834GPY2_RHOSS</name>
<dbReference type="SUPFAM" id="SSF48208">
    <property type="entry name" value="Six-hairpin glycosidases"/>
    <property type="match status" value="1"/>
</dbReference>
<keyword evidence="6" id="KW-1185">Reference proteome</keyword>
<dbReference type="Proteomes" id="UP000626092">
    <property type="component" value="Unassembled WGS sequence"/>
</dbReference>
<dbReference type="InterPro" id="IPR008928">
    <property type="entry name" value="6-hairpin_glycosidase_sf"/>
</dbReference>
<dbReference type="GO" id="GO:0005993">
    <property type="term" value="P:trehalose catabolic process"/>
    <property type="evidence" value="ECO:0007669"/>
    <property type="project" value="TreeGrafter"/>
</dbReference>
<evidence type="ECO:0000313" key="6">
    <source>
        <dbReference type="Proteomes" id="UP000626092"/>
    </source>
</evidence>
<dbReference type="Gene3D" id="1.50.10.10">
    <property type="match status" value="1"/>
</dbReference>
<evidence type="ECO:0000256" key="3">
    <source>
        <dbReference type="ARBA" id="ARBA00023295"/>
    </source>
</evidence>
<dbReference type="InterPro" id="IPR018232">
    <property type="entry name" value="Glyco_hydro_37_CS"/>
</dbReference>
<accession>A0A834GPY2</accession>
<reference evidence="5" key="1">
    <citation type="submission" date="2019-11" db="EMBL/GenBank/DDBJ databases">
        <authorList>
            <person name="Liu Y."/>
            <person name="Hou J."/>
            <person name="Li T.-Q."/>
            <person name="Guan C.-H."/>
            <person name="Wu X."/>
            <person name="Wu H.-Z."/>
            <person name="Ling F."/>
            <person name="Zhang R."/>
            <person name="Shi X.-G."/>
            <person name="Ren J.-P."/>
            <person name="Chen E.-F."/>
            <person name="Sun J.-M."/>
        </authorList>
    </citation>
    <scope>NUCLEOTIDE SEQUENCE</scope>
    <source>
        <strain evidence="5">Adult_tree_wgs_1</strain>
        <tissue evidence="5">Leaves</tissue>
    </source>
</reference>
<evidence type="ECO:0000256" key="1">
    <source>
        <dbReference type="ARBA" id="ARBA00005615"/>
    </source>
</evidence>
<sequence>MFLMEPIDFSCRGLLVSKMHDTAKGIVSNLISLRDKFGFVLNGARKYYTNRRSLTRLCSQPPLLSAMVYEIYSRTGFHKVTIHDAEGCNHTLSRYYAMWNKPRPESSTIDTATASKLSNASEKQHLYRQLASGAETGWDFSSRWMRNVSDLTTLATTSIIPVDLNAFILQMELNIAFLAKVTGDRITAARFLEAAKARKLAMNSVFWNEEMGQWLDYWISDKTKCKVVPAKSVFVSICEDLKLVEKVRESLQRSGLIRAVGIATSLTNSGQQWDFPNGWAPIQHLIVEGLVRSGSKEAKSMAKDIAARWIRTNYVFYKKTNTMSEKYDVEKCGEYGGGGEYVPQSGFGWSNGVVLAFLEEFGWPKDLKIDC</sequence>
<dbReference type="OrthoDB" id="3542292at2759"/>
<comment type="similarity">
    <text evidence="1 4">Belongs to the glycosyl hydrolase 37 family.</text>
</comment>